<dbReference type="GeneID" id="70235083"/>
<keyword evidence="4" id="KW-0159">Chromosome partition</keyword>
<protein>
    <recommendedName>
        <fullName evidence="2">separase</fullName>
        <ecNumber evidence="2">3.4.22.49</ecNumber>
    </recommendedName>
</protein>
<comment type="catalytic activity">
    <reaction evidence="1">
        <text>All bonds known to be hydrolyzed by this endopeptidase have arginine in P1 and an acidic residue in P4. P6 is often occupied by an acidic residue or by a hydroxy-amino-acid residue, the phosphorylation of which enhances cleavage.</text>
        <dbReference type="EC" id="3.4.22.49"/>
    </reaction>
</comment>
<dbReference type="InterPro" id="IPR030397">
    <property type="entry name" value="SEPARIN_core_dom"/>
</dbReference>
<proteinExistence type="predicted"/>
<dbReference type="EC" id="3.4.22.49" evidence="2"/>
<dbReference type="InterPro" id="IPR005314">
    <property type="entry name" value="Peptidase_C50"/>
</dbReference>
<feature type="domain" description="Peptidase C50" evidence="5">
    <location>
        <begin position="1406"/>
        <end position="1500"/>
    </location>
</feature>
<comment type="caution">
    <text evidence="6">The sequence shown here is derived from an EMBL/GenBank/DDBJ whole genome shotgun (WGS) entry which is preliminary data.</text>
</comment>
<reference evidence="6" key="1">
    <citation type="journal article" date="2021" name="Open Biol.">
        <title>Shared evolutionary footprints suggest mitochondrial oxidative damage underlies multiple complex I losses in fungi.</title>
        <authorList>
            <person name="Schikora-Tamarit M.A."/>
            <person name="Marcet-Houben M."/>
            <person name="Nosek J."/>
            <person name="Gabaldon T."/>
        </authorList>
    </citation>
    <scope>NUCLEOTIDE SEQUENCE</scope>
    <source>
        <strain evidence="6">CBS6075</strain>
    </source>
</reference>
<evidence type="ECO:0000256" key="1">
    <source>
        <dbReference type="ARBA" id="ARBA00000451"/>
    </source>
</evidence>
<evidence type="ECO:0000313" key="6">
    <source>
        <dbReference type="EMBL" id="KAH3667467.1"/>
    </source>
</evidence>
<dbReference type="GO" id="GO:0072686">
    <property type="term" value="C:mitotic spindle"/>
    <property type="evidence" value="ECO:0007669"/>
    <property type="project" value="TreeGrafter"/>
</dbReference>
<dbReference type="GO" id="GO:0006508">
    <property type="term" value="P:proteolysis"/>
    <property type="evidence" value="ECO:0007669"/>
    <property type="project" value="InterPro"/>
</dbReference>
<dbReference type="Pfam" id="PF03568">
    <property type="entry name" value="Separin_C"/>
    <property type="match status" value="1"/>
</dbReference>
<dbReference type="GO" id="GO:0044732">
    <property type="term" value="C:mitotic spindle pole body"/>
    <property type="evidence" value="ECO:0007669"/>
    <property type="project" value="TreeGrafter"/>
</dbReference>
<reference evidence="6" key="2">
    <citation type="submission" date="2021-01" db="EMBL/GenBank/DDBJ databases">
        <authorList>
            <person name="Schikora-Tamarit M.A."/>
        </authorList>
    </citation>
    <scope>NUCLEOTIDE SEQUENCE</scope>
    <source>
        <strain evidence="6">CBS6075</strain>
    </source>
</reference>
<dbReference type="PROSITE" id="PS51700">
    <property type="entry name" value="SEPARIN"/>
    <property type="match status" value="1"/>
</dbReference>
<keyword evidence="3" id="KW-0378">Hydrolase</keyword>
<dbReference type="PANTHER" id="PTHR12792:SF0">
    <property type="entry name" value="SEPARIN"/>
    <property type="match status" value="1"/>
</dbReference>
<dbReference type="GO" id="GO:0051307">
    <property type="term" value="P:meiotic chromosome separation"/>
    <property type="evidence" value="ECO:0007669"/>
    <property type="project" value="TreeGrafter"/>
</dbReference>
<gene>
    <name evidence="6" type="ORF">OGAPHI_003116</name>
</gene>
<dbReference type="Proteomes" id="UP000769157">
    <property type="component" value="Unassembled WGS sequence"/>
</dbReference>
<organism evidence="6 7">
    <name type="scientific">Ogataea philodendri</name>
    <dbReference type="NCBI Taxonomy" id="1378263"/>
    <lineage>
        <taxon>Eukaryota</taxon>
        <taxon>Fungi</taxon>
        <taxon>Dikarya</taxon>
        <taxon>Ascomycota</taxon>
        <taxon>Saccharomycotina</taxon>
        <taxon>Pichiomycetes</taxon>
        <taxon>Pichiales</taxon>
        <taxon>Pichiaceae</taxon>
        <taxon>Ogataea</taxon>
    </lineage>
</organism>
<accession>A0A9P8P9X1</accession>
<dbReference type="RefSeq" id="XP_046062279.1">
    <property type="nucleotide sequence ID" value="XM_046204060.1"/>
</dbReference>
<evidence type="ECO:0000256" key="4">
    <source>
        <dbReference type="ARBA" id="ARBA00022829"/>
    </source>
</evidence>
<dbReference type="EMBL" id="JAEUBE010000183">
    <property type="protein sequence ID" value="KAH3667467.1"/>
    <property type="molecule type" value="Genomic_DNA"/>
</dbReference>
<dbReference type="OrthoDB" id="10255632at2759"/>
<dbReference type="GO" id="GO:0004197">
    <property type="term" value="F:cysteine-type endopeptidase activity"/>
    <property type="evidence" value="ECO:0007669"/>
    <property type="project" value="InterPro"/>
</dbReference>
<evidence type="ECO:0000313" key="7">
    <source>
        <dbReference type="Proteomes" id="UP000769157"/>
    </source>
</evidence>
<sequence>MSSGPEDLGEVLSAYLASNLMARDLPHSPTKQRAALQIREPNLPPSLCDPINKALAFINTTIAETRQNGYVRLDKSTVKTIALCLQTIASLDECLHIRRTIEICKLYLDHKMVVEAYSQLTEFYSSKRGLDSVHLDEMLKGVKSETLSPSMNAELILIALELSLMVRIQNREQSPSFKTIIEYTPFEFVSSLDRHQKKKLQSILSELCTLEHGIWSLLLRYHSLLFTDQLDLEFALNTIAEYQMLSDENVYAATAQSFYNVCVRWKLNQKSFGPLNFLVEKYRESQPKTDTLDWASLVPKSVVPVSNFEDYITYLLTTTKIVEGNTPEALLKALKLSSTPLNNDPMFAAESCRLLKRLDLESPADQSVVLDILQFCKKTYPCLNFFDMVTIKIKDMDPIKQFSFGYQALNTMADSLKNQCQPKRLRNFSNLLFHFGGKLLTKDVDSSVVCWKKALDIEDSVAEESSDQFDQLKIKCERMVNMLIESKNHERSFEFILQAFQSFEQLYGAVDVNEYQQKIADTFGVMFKLIVKMISRLDCQFSIKYFGVQDKTKAFCAIELIKLLTSVKPSKRDQISKFIVETKNELQDNGLFLYFLSSISFIIEFGLALKSIQALRFESNSVMSEYHDIIVAHIYLLQCCTQMEESFLMKSLAAVLSWAKVERPKISKYEFEVLLMVSRVLQFSGLMDYASYVLDLSLQTCQFGELEAEVRLELASLNLALGLPQEALDGLPKTQPDEIMSVVQLTTLRAQCYATMKDHRSQQECTRLLEYFKDSRLQVGKQASKLNVSKLLMLAANVSVVVSLHHSQSNKIEAVLNLKQSVRVLQSVMKNFLVTDGTSMEIDLCHKMVLKLQFVSELVRSYGLLADMMLEIGLCKDFEYYTTELEKVLTHQSSMVLKTGYLFKLAKYQLFQGNAVAAKNLLDKGLLAYQQMQFESLWVGFEQLCAKELYCQMTGYPELFSARDKVDSFFRLLAQDEYDGGNFYQQVVLDRHLARPLAGSQEKLEFQRMSYLLKGKEKTTSTRSRLTDTKLKIYELIDHELESIFSGDSVVVLQKGPLNKNYETCLVECMSCDQEPRLVREELVRSVYSVLFSSGVADSQMLTKSLAAYETVRHEVFDLDKQLSCSVESTKNLVPSSCKPCLVSDHQYLPLSLPSSWLAVCLDIDLYTGCLVLTRHAPNKSPELLKLPLERHLSGRYASFKSAIEELEAIIHESDLTTKPEVTSRVKTRDDRAEWWSRRKRLDSRLKNLLQEIDSHWFGGFKGVFGNKLFASQDVEQFQQSLEYVLGKHTGRELKLSEFETDMFLQLDLASDAKRTDIEDLLQHLQISDDVSHDVLMFEIECELRKVKPVAQRDHLVLIVSSECIKMPWESIPFLASRSVSRMPSVEMLEKLLQNSGNKLATGISASNGYYVINPGGDLKRTEANFKELFTHRDGWTGVIGMRPSEEQLVSGLEGKMYIYAGHGGGEQIIRSKTIKNMDRLPPALLLGCSSGKLKTNGVFKPYGTVYNYLTGGCPMVVANLWDVTDKDIDKFTLRMFDKWGFTGTGSTDIGHSIAESRNVCVLPYLNGAAPVLYGLPFKLCNE</sequence>
<dbReference type="GO" id="GO:0005737">
    <property type="term" value="C:cytoplasm"/>
    <property type="evidence" value="ECO:0007669"/>
    <property type="project" value="TreeGrafter"/>
</dbReference>
<evidence type="ECO:0000256" key="2">
    <source>
        <dbReference type="ARBA" id="ARBA00012489"/>
    </source>
</evidence>
<name>A0A9P8P9X1_9ASCO</name>
<keyword evidence="7" id="KW-1185">Reference proteome</keyword>
<dbReference type="PANTHER" id="PTHR12792">
    <property type="entry name" value="EXTRA SPINDLE POLES 1-RELATED"/>
    <property type="match status" value="1"/>
</dbReference>
<evidence type="ECO:0000256" key="3">
    <source>
        <dbReference type="ARBA" id="ARBA00022801"/>
    </source>
</evidence>
<dbReference type="GO" id="GO:0005634">
    <property type="term" value="C:nucleus"/>
    <property type="evidence" value="ECO:0007669"/>
    <property type="project" value="InterPro"/>
</dbReference>
<evidence type="ECO:0000259" key="5">
    <source>
        <dbReference type="PROSITE" id="PS51700"/>
    </source>
</evidence>